<dbReference type="PANTHER" id="PTHR30007">
    <property type="entry name" value="PHP DOMAIN PROTEIN"/>
    <property type="match status" value="1"/>
</dbReference>
<reference evidence="3" key="1">
    <citation type="journal article" date="2019" name="Int. J. Syst. Evol. Microbiol.">
        <title>The Global Catalogue of Microorganisms (GCM) 10K type strain sequencing project: providing services to taxonomists for standard genome sequencing and annotation.</title>
        <authorList>
            <consortium name="The Broad Institute Genomics Platform"/>
            <consortium name="The Broad Institute Genome Sequencing Center for Infectious Disease"/>
            <person name="Wu L."/>
            <person name="Ma J."/>
        </authorList>
    </citation>
    <scope>NUCLEOTIDE SEQUENCE [LARGE SCALE GENOMIC DNA]</scope>
    <source>
        <strain evidence="3">CGMCC 4.7198</strain>
    </source>
</reference>
<sequence length="146" mass="16600">MKRRQLLRGALAHTRRGTPLHAITTAASVNDITQTLNLVDGIPPVTGRPGRPRRRPECLLGDMAYDSKAVRGELRRRRIMPVISRKGAPNIKGLSKLRYVVEQAFAVLQQFKRLAVRWERRLELHGAFLSLACRLICWRRLKKAGS</sequence>
<evidence type="ECO:0000313" key="2">
    <source>
        <dbReference type="EMBL" id="MFD0287854.1"/>
    </source>
</evidence>
<evidence type="ECO:0000313" key="3">
    <source>
        <dbReference type="Proteomes" id="UP001596957"/>
    </source>
</evidence>
<dbReference type="Proteomes" id="UP001596957">
    <property type="component" value="Unassembled WGS sequence"/>
</dbReference>
<gene>
    <name evidence="2" type="ORF">ACFQZP_40795</name>
</gene>
<dbReference type="RefSeq" id="WP_381261480.1">
    <property type="nucleotide sequence ID" value="NZ_JBHTBI010000051.1"/>
</dbReference>
<protein>
    <submittedName>
        <fullName evidence="2">Transposase</fullName>
    </submittedName>
</protein>
<comment type="caution">
    <text evidence="2">The sequence shown here is derived from an EMBL/GenBank/DDBJ whole genome shotgun (WGS) entry which is preliminary data.</text>
</comment>
<evidence type="ECO:0000259" key="1">
    <source>
        <dbReference type="Pfam" id="PF01609"/>
    </source>
</evidence>
<proteinExistence type="predicted"/>
<dbReference type="PANTHER" id="PTHR30007:SF1">
    <property type="entry name" value="BLR1914 PROTEIN"/>
    <property type="match status" value="1"/>
</dbReference>
<feature type="domain" description="Transposase IS4-like" evidence="1">
    <location>
        <begin position="10"/>
        <end position="133"/>
    </location>
</feature>
<keyword evidence="3" id="KW-1185">Reference proteome</keyword>
<accession>A0ABW2VUU5</accession>
<dbReference type="InterPro" id="IPR002559">
    <property type="entry name" value="Transposase_11"/>
</dbReference>
<name>A0ABW2VUU5_9ACTN</name>
<dbReference type="Pfam" id="PF01609">
    <property type="entry name" value="DDE_Tnp_1"/>
    <property type="match status" value="1"/>
</dbReference>
<dbReference type="EMBL" id="JBHTEC010000006">
    <property type="protein sequence ID" value="MFD0287854.1"/>
    <property type="molecule type" value="Genomic_DNA"/>
</dbReference>
<organism evidence="2 3">
    <name type="scientific">Streptomyces lutosisoli</name>
    <dbReference type="NCBI Taxonomy" id="2665721"/>
    <lineage>
        <taxon>Bacteria</taxon>
        <taxon>Bacillati</taxon>
        <taxon>Actinomycetota</taxon>
        <taxon>Actinomycetes</taxon>
        <taxon>Kitasatosporales</taxon>
        <taxon>Streptomycetaceae</taxon>
        <taxon>Streptomyces</taxon>
    </lineage>
</organism>